<dbReference type="GO" id="GO:0046872">
    <property type="term" value="F:metal ion binding"/>
    <property type="evidence" value="ECO:0007669"/>
    <property type="project" value="InterPro"/>
</dbReference>
<dbReference type="InterPro" id="IPR018211">
    <property type="entry name" value="ADH_Fe_CS"/>
</dbReference>
<sequence length="391" mass="43078">MISPYYTPTRVTFGENAEENVGKEIKRENAKCVLIHYGSSRTEKSGLLGKVRSLIEKEGIKTVCLGGVKPNPRLSLVRKGIELAKKEKVDFILALGGGSVIDSAKAIGYGLYNRNTDVWDIYDKKAEAEGCTPLGVILTLSATGSEMSDSSVITNEDGGLKRGYNNDKSRARFALLNPVLTYTVPRYQTEAGSVDIAMHTIERFFHAGEGISITDEIAGALVKNVFEKALICIDNPENYEARASLMWASSISHNGLMAVGNDQRGDWACHNMEHELSGMFDIAHGAGLAILFPHWSRYVYKENPERFALLGKLVFGIEEKGEEGALKTIEAFENVFRALEMPLSLKDAGISVSDEQIDEMVWKATLGHRRTLGAFKMLSDDDMRAIFKAAR</sequence>
<reference evidence="5" key="1">
    <citation type="journal article" date="2021" name="PeerJ">
        <title>Extensive microbial diversity within the chicken gut microbiome revealed by metagenomics and culture.</title>
        <authorList>
            <person name="Gilroy R."/>
            <person name="Ravi A."/>
            <person name="Getino M."/>
            <person name="Pursley I."/>
            <person name="Horton D.L."/>
            <person name="Alikhan N.F."/>
            <person name="Baker D."/>
            <person name="Gharbi K."/>
            <person name="Hall N."/>
            <person name="Watson M."/>
            <person name="Adriaenssens E.M."/>
            <person name="Foster-Nyarko E."/>
            <person name="Jarju S."/>
            <person name="Secka A."/>
            <person name="Antonio M."/>
            <person name="Oren A."/>
            <person name="Chaudhuri R.R."/>
            <person name="La Ragione R."/>
            <person name="Hildebrand F."/>
            <person name="Pallen M.J."/>
        </authorList>
    </citation>
    <scope>NUCLEOTIDE SEQUENCE</scope>
    <source>
        <strain evidence="5">Gambia11-129</strain>
    </source>
</reference>
<dbReference type="PROSITE" id="PS00060">
    <property type="entry name" value="ADH_IRON_2"/>
    <property type="match status" value="1"/>
</dbReference>
<dbReference type="GO" id="GO:0005829">
    <property type="term" value="C:cytosol"/>
    <property type="evidence" value="ECO:0007669"/>
    <property type="project" value="TreeGrafter"/>
</dbReference>
<dbReference type="GO" id="GO:1990002">
    <property type="term" value="F:methylglyoxal reductase (NADPH) (acetol producing) activity"/>
    <property type="evidence" value="ECO:0007669"/>
    <property type="project" value="TreeGrafter"/>
</dbReference>
<keyword evidence="2" id="KW-0560">Oxidoreductase</keyword>
<accession>A0A9D1TMW0</accession>
<evidence type="ECO:0000256" key="1">
    <source>
        <dbReference type="ARBA" id="ARBA00007358"/>
    </source>
</evidence>
<dbReference type="Proteomes" id="UP000823936">
    <property type="component" value="Unassembled WGS sequence"/>
</dbReference>
<dbReference type="SUPFAM" id="SSF56796">
    <property type="entry name" value="Dehydroquinate synthase-like"/>
    <property type="match status" value="1"/>
</dbReference>
<protein>
    <submittedName>
        <fullName evidence="5">Iron-containing alcohol dehydrogenase</fullName>
    </submittedName>
</protein>
<dbReference type="PANTHER" id="PTHR43633:SF1">
    <property type="entry name" value="ALCOHOL DEHYDROGENASE YQHD"/>
    <property type="match status" value="1"/>
</dbReference>
<proteinExistence type="inferred from homology"/>
<dbReference type="InterPro" id="IPR044731">
    <property type="entry name" value="BDH-like"/>
</dbReference>
<dbReference type="InterPro" id="IPR001670">
    <property type="entry name" value="ADH_Fe/GldA"/>
</dbReference>
<dbReference type="GO" id="GO:0008106">
    <property type="term" value="F:alcohol dehydrogenase (NADP+) activity"/>
    <property type="evidence" value="ECO:0007669"/>
    <property type="project" value="TreeGrafter"/>
</dbReference>
<dbReference type="Pfam" id="PF00465">
    <property type="entry name" value="Fe-ADH"/>
    <property type="match status" value="1"/>
</dbReference>
<organism evidence="5 6">
    <name type="scientific">Candidatus Ornithospirochaeta avicola</name>
    <dbReference type="NCBI Taxonomy" id="2840896"/>
    <lineage>
        <taxon>Bacteria</taxon>
        <taxon>Pseudomonadati</taxon>
        <taxon>Spirochaetota</taxon>
        <taxon>Spirochaetia</taxon>
        <taxon>Spirochaetales</taxon>
        <taxon>Spirochaetaceae</taxon>
        <taxon>Spirochaetaceae incertae sedis</taxon>
        <taxon>Candidatus Ornithospirochaeta</taxon>
    </lineage>
</organism>
<evidence type="ECO:0000313" key="5">
    <source>
        <dbReference type="EMBL" id="HIV98937.1"/>
    </source>
</evidence>
<dbReference type="AlphaFoldDB" id="A0A9D1TMW0"/>
<dbReference type="PANTHER" id="PTHR43633">
    <property type="entry name" value="ALCOHOL DEHYDROGENASE YQHD"/>
    <property type="match status" value="1"/>
</dbReference>
<name>A0A9D1TMW0_9SPIO</name>
<feature type="domain" description="Fe-containing alcohol dehydrogenase-like C-terminal" evidence="4">
    <location>
        <begin position="191"/>
        <end position="390"/>
    </location>
</feature>
<evidence type="ECO:0000259" key="3">
    <source>
        <dbReference type="Pfam" id="PF00465"/>
    </source>
</evidence>
<dbReference type="Pfam" id="PF25137">
    <property type="entry name" value="ADH_Fe_C"/>
    <property type="match status" value="1"/>
</dbReference>
<dbReference type="Gene3D" id="3.40.50.1970">
    <property type="match status" value="1"/>
</dbReference>
<evidence type="ECO:0000313" key="6">
    <source>
        <dbReference type="Proteomes" id="UP000823936"/>
    </source>
</evidence>
<dbReference type="Gene3D" id="1.20.1090.10">
    <property type="entry name" value="Dehydroquinate synthase-like - alpha domain"/>
    <property type="match status" value="1"/>
</dbReference>
<reference evidence="5" key="2">
    <citation type="submission" date="2021-04" db="EMBL/GenBank/DDBJ databases">
        <authorList>
            <person name="Gilroy R."/>
        </authorList>
    </citation>
    <scope>NUCLEOTIDE SEQUENCE</scope>
    <source>
        <strain evidence="5">Gambia11-129</strain>
    </source>
</reference>
<dbReference type="GO" id="GO:1990362">
    <property type="term" value="F:butanol dehydrogenase (NAD+) activity"/>
    <property type="evidence" value="ECO:0007669"/>
    <property type="project" value="InterPro"/>
</dbReference>
<comment type="caution">
    <text evidence="5">The sequence shown here is derived from an EMBL/GenBank/DDBJ whole genome shotgun (WGS) entry which is preliminary data.</text>
</comment>
<dbReference type="EMBL" id="DXHU01000016">
    <property type="protein sequence ID" value="HIV98937.1"/>
    <property type="molecule type" value="Genomic_DNA"/>
</dbReference>
<evidence type="ECO:0000259" key="4">
    <source>
        <dbReference type="Pfam" id="PF25137"/>
    </source>
</evidence>
<dbReference type="InterPro" id="IPR056798">
    <property type="entry name" value="ADH_Fe_C"/>
</dbReference>
<dbReference type="FunFam" id="3.40.50.1970:FF:000003">
    <property type="entry name" value="Alcohol dehydrogenase, iron-containing"/>
    <property type="match status" value="1"/>
</dbReference>
<comment type="similarity">
    <text evidence="1">Belongs to the iron-containing alcohol dehydrogenase family.</text>
</comment>
<dbReference type="CDD" id="cd08187">
    <property type="entry name" value="BDH"/>
    <property type="match status" value="1"/>
</dbReference>
<evidence type="ECO:0000256" key="2">
    <source>
        <dbReference type="ARBA" id="ARBA00023002"/>
    </source>
</evidence>
<feature type="domain" description="Alcohol dehydrogenase iron-type/glycerol dehydrogenase GldA" evidence="3">
    <location>
        <begin position="8"/>
        <end position="178"/>
    </location>
</feature>
<gene>
    <name evidence="5" type="ORF">IAB12_04065</name>
</gene>